<comment type="caution">
    <text evidence="1">The sequence shown here is derived from an EMBL/GenBank/DDBJ whole genome shotgun (WGS) entry which is preliminary data.</text>
</comment>
<evidence type="ECO:0000313" key="1">
    <source>
        <dbReference type="EMBL" id="KAK4207504.1"/>
    </source>
</evidence>
<protein>
    <submittedName>
        <fullName evidence="1">Transposase</fullName>
    </submittedName>
</protein>
<dbReference type="Proteomes" id="UP001301769">
    <property type="component" value="Unassembled WGS sequence"/>
</dbReference>
<keyword evidence="2" id="KW-1185">Reference proteome</keyword>
<feature type="non-terminal residue" evidence="1">
    <location>
        <position position="1"/>
    </location>
</feature>
<dbReference type="EMBL" id="MU858291">
    <property type="protein sequence ID" value="KAK4207504.1"/>
    <property type="molecule type" value="Genomic_DNA"/>
</dbReference>
<sequence>TPKNIKSGFRATGIWPFNRQKGLRSPLLLENTTKRSILKPTKSGVAPVTPKPKKVVFTTPGPWKTPMKAINLTIQLGQINVANKGNRMQRSLFRKVEKAFDLKDLKVAILETENEALKAELWDLKHKKKKKVELSPNSKFAGVRAVARARRGDPDIDDSFIGESEVGLVDETASCIVIS</sequence>
<proteinExistence type="predicted"/>
<organism evidence="1 2">
    <name type="scientific">Rhypophila decipiens</name>
    <dbReference type="NCBI Taxonomy" id="261697"/>
    <lineage>
        <taxon>Eukaryota</taxon>
        <taxon>Fungi</taxon>
        <taxon>Dikarya</taxon>
        <taxon>Ascomycota</taxon>
        <taxon>Pezizomycotina</taxon>
        <taxon>Sordariomycetes</taxon>
        <taxon>Sordariomycetidae</taxon>
        <taxon>Sordariales</taxon>
        <taxon>Naviculisporaceae</taxon>
        <taxon>Rhypophila</taxon>
    </lineage>
</organism>
<gene>
    <name evidence="1" type="ORF">QBC37DRAFT_298595</name>
</gene>
<name>A0AAN7B251_9PEZI</name>
<dbReference type="AlphaFoldDB" id="A0AAN7B251"/>
<evidence type="ECO:0000313" key="2">
    <source>
        <dbReference type="Proteomes" id="UP001301769"/>
    </source>
</evidence>
<reference evidence="1" key="1">
    <citation type="journal article" date="2023" name="Mol. Phylogenet. Evol.">
        <title>Genome-scale phylogeny and comparative genomics of the fungal order Sordariales.</title>
        <authorList>
            <person name="Hensen N."/>
            <person name="Bonometti L."/>
            <person name="Westerberg I."/>
            <person name="Brannstrom I.O."/>
            <person name="Guillou S."/>
            <person name="Cros-Aarteil S."/>
            <person name="Calhoun S."/>
            <person name="Haridas S."/>
            <person name="Kuo A."/>
            <person name="Mondo S."/>
            <person name="Pangilinan J."/>
            <person name="Riley R."/>
            <person name="LaButti K."/>
            <person name="Andreopoulos B."/>
            <person name="Lipzen A."/>
            <person name="Chen C."/>
            <person name="Yan M."/>
            <person name="Daum C."/>
            <person name="Ng V."/>
            <person name="Clum A."/>
            <person name="Steindorff A."/>
            <person name="Ohm R.A."/>
            <person name="Martin F."/>
            <person name="Silar P."/>
            <person name="Natvig D.O."/>
            <person name="Lalanne C."/>
            <person name="Gautier V."/>
            <person name="Ament-Velasquez S.L."/>
            <person name="Kruys A."/>
            <person name="Hutchinson M.I."/>
            <person name="Powell A.J."/>
            <person name="Barry K."/>
            <person name="Miller A.N."/>
            <person name="Grigoriev I.V."/>
            <person name="Debuchy R."/>
            <person name="Gladieux P."/>
            <person name="Hiltunen Thoren M."/>
            <person name="Johannesson H."/>
        </authorList>
    </citation>
    <scope>NUCLEOTIDE SEQUENCE</scope>
    <source>
        <strain evidence="1">PSN293</strain>
    </source>
</reference>
<accession>A0AAN7B251</accession>
<reference evidence="1" key="2">
    <citation type="submission" date="2023-05" db="EMBL/GenBank/DDBJ databases">
        <authorList>
            <consortium name="Lawrence Berkeley National Laboratory"/>
            <person name="Steindorff A."/>
            <person name="Hensen N."/>
            <person name="Bonometti L."/>
            <person name="Westerberg I."/>
            <person name="Brannstrom I.O."/>
            <person name="Guillou S."/>
            <person name="Cros-Aarteil S."/>
            <person name="Calhoun S."/>
            <person name="Haridas S."/>
            <person name="Kuo A."/>
            <person name="Mondo S."/>
            <person name="Pangilinan J."/>
            <person name="Riley R."/>
            <person name="Labutti K."/>
            <person name="Andreopoulos B."/>
            <person name="Lipzen A."/>
            <person name="Chen C."/>
            <person name="Yanf M."/>
            <person name="Daum C."/>
            <person name="Ng V."/>
            <person name="Clum A."/>
            <person name="Ohm R."/>
            <person name="Martin F."/>
            <person name="Silar P."/>
            <person name="Natvig D."/>
            <person name="Lalanne C."/>
            <person name="Gautier V."/>
            <person name="Ament-Velasquez S.L."/>
            <person name="Kruys A."/>
            <person name="Hutchinson M.I."/>
            <person name="Powell A.J."/>
            <person name="Barry K."/>
            <person name="Miller A.N."/>
            <person name="Grigoriev I.V."/>
            <person name="Debuchy R."/>
            <person name="Gladieux P."/>
            <person name="Thoren M.H."/>
            <person name="Johannesson H."/>
        </authorList>
    </citation>
    <scope>NUCLEOTIDE SEQUENCE</scope>
    <source>
        <strain evidence="1">PSN293</strain>
    </source>
</reference>